<dbReference type="Proteomes" id="UP000320735">
    <property type="component" value="Unassembled WGS sequence"/>
</dbReference>
<feature type="region of interest" description="Disordered" evidence="1">
    <location>
        <begin position="85"/>
        <end position="110"/>
    </location>
</feature>
<gene>
    <name evidence="3" type="ORF">CA54_58560</name>
</gene>
<name>A0A5C6AZT9_9PLAN</name>
<dbReference type="RefSeq" id="WP_146374269.1">
    <property type="nucleotide sequence ID" value="NZ_SJPP01000004.1"/>
</dbReference>
<reference evidence="3 4" key="1">
    <citation type="submission" date="2019-02" db="EMBL/GenBank/DDBJ databases">
        <title>Deep-cultivation of Planctomycetes and their phenomic and genomic characterization uncovers novel biology.</title>
        <authorList>
            <person name="Wiegand S."/>
            <person name="Jogler M."/>
            <person name="Boedeker C."/>
            <person name="Pinto D."/>
            <person name="Vollmers J."/>
            <person name="Rivas-Marin E."/>
            <person name="Kohn T."/>
            <person name="Peeters S.H."/>
            <person name="Heuer A."/>
            <person name="Rast P."/>
            <person name="Oberbeckmann S."/>
            <person name="Bunk B."/>
            <person name="Jeske O."/>
            <person name="Meyerdierks A."/>
            <person name="Storesund J.E."/>
            <person name="Kallscheuer N."/>
            <person name="Luecker S."/>
            <person name="Lage O.M."/>
            <person name="Pohl T."/>
            <person name="Merkel B.J."/>
            <person name="Hornburger P."/>
            <person name="Mueller R.-W."/>
            <person name="Bruemmer F."/>
            <person name="Labrenz M."/>
            <person name="Spormann A.M."/>
            <person name="Op Den Camp H."/>
            <person name="Overmann J."/>
            <person name="Amann R."/>
            <person name="Jetten M.S.M."/>
            <person name="Mascher T."/>
            <person name="Medema M.H."/>
            <person name="Devos D.P."/>
            <person name="Kaster A.-K."/>
            <person name="Ovreas L."/>
            <person name="Rohde M."/>
            <person name="Galperin M.Y."/>
            <person name="Jogler C."/>
        </authorList>
    </citation>
    <scope>NUCLEOTIDE SEQUENCE [LARGE SCALE GENOMIC DNA]</scope>
    <source>
        <strain evidence="3 4">CA54</strain>
    </source>
</reference>
<evidence type="ECO:0000313" key="3">
    <source>
        <dbReference type="EMBL" id="TWU05168.1"/>
    </source>
</evidence>
<keyword evidence="4" id="KW-1185">Reference proteome</keyword>
<keyword evidence="2" id="KW-1133">Transmembrane helix</keyword>
<accession>A0A5C6AZT9</accession>
<feature type="transmembrane region" description="Helical" evidence="2">
    <location>
        <begin position="58"/>
        <end position="80"/>
    </location>
</feature>
<evidence type="ECO:0000256" key="2">
    <source>
        <dbReference type="SAM" id="Phobius"/>
    </source>
</evidence>
<evidence type="ECO:0000313" key="4">
    <source>
        <dbReference type="Proteomes" id="UP000320735"/>
    </source>
</evidence>
<evidence type="ECO:0000256" key="1">
    <source>
        <dbReference type="SAM" id="MobiDB-lite"/>
    </source>
</evidence>
<organism evidence="3 4">
    <name type="scientific">Symmachiella macrocystis</name>
    <dbReference type="NCBI Taxonomy" id="2527985"/>
    <lineage>
        <taxon>Bacteria</taxon>
        <taxon>Pseudomonadati</taxon>
        <taxon>Planctomycetota</taxon>
        <taxon>Planctomycetia</taxon>
        <taxon>Planctomycetales</taxon>
        <taxon>Planctomycetaceae</taxon>
        <taxon>Symmachiella</taxon>
    </lineage>
</organism>
<comment type="caution">
    <text evidence="3">The sequence shown here is derived from an EMBL/GenBank/DDBJ whole genome shotgun (WGS) entry which is preliminary data.</text>
</comment>
<protein>
    <submittedName>
        <fullName evidence="3">Uncharacterized protein</fullName>
    </submittedName>
</protein>
<dbReference type="AlphaFoldDB" id="A0A5C6AZT9"/>
<sequence length="363" mass="40223">MGDILKLIRIGQMFMEKDWSEAGTFKRGLIMGAVGVVLGLFLNLFTAMMGVRPAGGDFVTPTILISLILGVVLFACGLLTSPAEPTNKPTKDAQSMHAATTSDGQHDPTERSTSFILSHAVLPESAFHNPSGFLATMSEGNPDRVAILQRMWEHIAKQKTKGDPPSPPLFEVEPFLLCGLCGLQIKFPPPQQPGEAYMVAFVAKLREEDEPESTPIPCWYFTLEKPEEGDRPSSGHRFFNALRDDPQLINILAPDPAFRITFFSDMEKLLPVIQHNDHLTSLFAQAFAKKNYDELINDAEAFEEFLTAYESCLEPSVTTLGECRPGNLFGNHGAGPRIDPHAFRLDIAVELLRRIRRDQSVEL</sequence>
<keyword evidence="2" id="KW-0472">Membrane</keyword>
<keyword evidence="2" id="KW-0812">Transmembrane</keyword>
<dbReference type="EMBL" id="SJPP01000004">
    <property type="protein sequence ID" value="TWU05168.1"/>
    <property type="molecule type" value="Genomic_DNA"/>
</dbReference>
<feature type="transmembrane region" description="Helical" evidence="2">
    <location>
        <begin position="29"/>
        <end position="51"/>
    </location>
</feature>
<proteinExistence type="predicted"/>